<name>A0AAD5WI55_PARTN</name>
<dbReference type="InterPro" id="IPR011333">
    <property type="entry name" value="SKP1/BTB/POZ_sf"/>
</dbReference>
<gene>
    <name evidence="2" type="ORF">KIN20_032549</name>
</gene>
<evidence type="ECO:0000313" key="2">
    <source>
        <dbReference type="EMBL" id="KAJ1370745.1"/>
    </source>
</evidence>
<evidence type="ECO:0000259" key="1">
    <source>
        <dbReference type="PROSITE" id="PS50097"/>
    </source>
</evidence>
<accession>A0AAD5WI55</accession>
<dbReference type="SMART" id="SM00225">
    <property type="entry name" value="BTB"/>
    <property type="match status" value="1"/>
</dbReference>
<comment type="caution">
    <text evidence="2">The sequence shown here is derived from an EMBL/GenBank/DDBJ whole genome shotgun (WGS) entry which is preliminary data.</text>
</comment>
<dbReference type="InterPro" id="IPR000210">
    <property type="entry name" value="BTB/POZ_dom"/>
</dbReference>
<dbReference type="PANTHER" id="PTHR22743:SF170">
    <property type="entry name" value="BTB DOMAIN-CONTAINING PROTEIN"/>
    <property type="match status" value="1"/>
</dbReference>
<dbReference type="SUPFAM" id="SSF54695">
    <property type="entry name" value="POZ domain"/>
    <property type="match status" value="1"/>
</dbReference>
<organism evidence="2 3">
    <name type="scientific">Parelaphostrongylus tenuis</name>
    <name type="common">Meningeal worm</name>
    <dbReference type="NCBI Taxonomy" id="148309"/>
    <lineage>
        <taxon>Eukaryota</taxon>
        <taxon>Metazoa</taxon>
        <taxon>Ecdysozoa</taxon>
        <taxon>Nematoda</taxon>
        <taxon>Chromadorea</taxon>
        <taxon>Rhabditida</taxon>
        <taxon>Rhabditina</taxon>
        <taxon>Rhabditomorpha</taxon>
        <taxon>Strongyloidea</taxon>
        <taxon>Metastrongylidae</taxon>
        <taxon>Parelaphostrongylus</taxon>
    </lineage>
</organism>
<keyword evidence="3" id="KW-1185">Reference proteome</keyword>
<dbReference type="Gene3D" id="3.30.710.10">
    <property type="entry name" value="Potassium Channel Kv1.1, Chain A"/>
    <property type="match status" value="1"/>
</dbReference>
<sequence>MAEISEHFLIEGKHRTFRIVAGGFTFYVIGHFLAEISSFFDAAFFGDFAEAREKVVTLQTDSAEDVAVFLEVVHPGERKKITERNCAIMMRYSDIWDISSLRTECTDYLHA</sequence>
<dbReference type="Pfam" id="PF00651">
    <property type="entry name" value="BTB"/>
    <property type="match status" value="1"/>
</dbReference>
<dbReference type="EMBL" id="JAHQIW010006847">
    <property type="protein sequence ID" value="KAJ1370745.1"/>
    <property type="molecule type" value="Genomic_DNA"/>
</dbReference>
<evidence type="ECO:0000313" key="3">
    <source>
        <dbReference type="Proteomes" id="UP001196413"/>
    </source>
</evidence>
<protein>
    <recommendedName>
        <fullName evidence="1">BTB domain-containing protein</fullName>
    </recommendedName>
</protein>
<dbReference type="Proteomes" id="UP001196413">
    <property type="component" value="Unassembled WGS sequence"/>
</dbReference>
<dbReference type="AlphaFoldDB" id="A0AAD5WI55"/>
<feature type="domain" description="BTB" evidence="1">
    <location>
        <begin position="15"/>
        <end position="77"/>
    </location>
</feature>
<dbReference type="InterPro" id="IPR052664">
    <property type="entry name" value="BTB-MATH_domain_protein"/>
</dbReference>
<reference evidence="2" key="1">
    <citation type="submission" date="2021-06" db="EMBL/GenBank/DDBJ databases">
        <title>Parelaphostrongylus tenuis whole genome reference sequence.</title>
        <authorList>
            <person name="Garwood T.J."/>
            <person name="Larsen P.A."/>
            <person name="Fountain-Jones N.M."/>
            <person name="Garbe J.R."/>
            <person name="Macchietto M.G."/>
            <person name="Kania S.A."/>
            <person name="Gerhold R.W."/>
            <person name="Richards J.E."/>
            <person name="Wolf T.M."/>
        </authorList>
    </citation>
    <scope>NUCLEOTIDE SEQUENCE</scope>
    <source>
        <strain evidence="2">MNPRO001-30</strain>
        <tissue evidence="2">Meninges</tissue>
    </source>
</reference>
<proteinExistence type="predicted"/>
<dbReference type="PROSITE" id="PS50097">
    <property type="entry name" value="BTB"/>
    <property type="match status" value="1"/>
</dbReference>
<dbReference type="PANTHER" id="PTHR22743">
    <property type="entry name" value="MEPRIN/TRAF-LIKE MATH FAMILY-C.ELEGANS"/>
    <property type="match status" value="1"/>
</dbReference>